<reference evidence="3 4" key="1">
    <citation type="journal article" date="2019" name="Sci. Rep.">
        <title>Comparative genomics of chytrid fungi reveal insights into the obligate biotrophic and pathogenic lifestyle of Synchytrium endobioticum.</title>
        <authorList>
            <person name="van de Vossenberg B.T.L.H."/>
            <person name="Warris S."/>
            <person name="Nguyen H.D.T."/>
            <person name="van Gent-Pelzer M.P.E."/>
            <person name="Joly D.L."/>
            <person name="van de Geest H.C."/>
            <person name="Bonants P.J.M."/>
            <person name="Smith D.S."/>
            <person name="Levesque C.A."/>
            <person name="van der Lee T.A.J."/>
        </authorList>
    </citation>
    <scope>NUCLEOTIDE SEQUENCE [LARGE SCALE GENOMIC DNA]</scope>
    <source>
        <strain evidence="3 4">MB42</strain>
    </source>
</reference>
<dbReference type="InterPro" id="IPR035969">
    <property type="entry name" value="Rab-GAP_TBC_sf"/>
</dbReference>
<dbReference type="SUPFAM" id="SSF48317">
    <property type="entry name" value="Acid phosphatase/Vanadium-dependent haloperoxidase"/>
    <property type="match status" value="1"/>
</dbReference>
<dbReference type="AlphaFoldDB" id="A0A507DQ34"/>
<protein>
    <recommendedName>
        <fullName evidence="2">Rab-GAP TBC domain-containing protein</fullName>
    </recommendedName>
</protein>
<dbReference type="SMART" id="SM00164">
    <property type="entry name" value="TBC"/>
    <property type="match status" value="1"/>
</dbReference>
<dbReference type="SUPFAM" id="SSF47923">
    <property type="entry name" value="Ypt/Rab-GAP domain of gyp1p"/>
    <property type="match status" value="2"/>
</dbReference>
<dbReference type="Gene3D" id="1.10.8.270">
    <property type="entry name" value="putative rabgap domain of human tbc1 domain family member 14 like domains"/>
    <property type="match status" value="1"/>
</dbReference>
<feature type="compositionally biased region" description="Polar residues" evidence="1">
    <location>
        <begin position="60"/>
        <end position="73"/>
    </location>
</feature>
<dbReference type="PANTHER" id="PTHR22957:SF27">
    <property type="entry name" value="TBC1 DOMAIN FAMILY MEMBER 13"/>
    <property type="match status" value="1"/>
</dbReference>
<dbReference type="PROSITE" id="PS50086">
    <property type="entry name" value="TBC_RABGAP"/>
    <property type="match status" value="1"/>
</dbReference>
<dbReference type="InterPro" id="IPR036938">
    <property type="entry name" value="PAP2/HPO_sf"/>
</dbReference>
<dbReference type="Gene3D" id="1.10.472.80">
    <property type="entry name" value="Ypt/Rab-GAP domain of gyp1p, domain 3"/>
    <property type="match status" value="1"/>
</dbReference>
<evidence type="ECO:0000259" key="2">
    <source>
        <dbReference type="PROSITE" id="PS50086"/>
    </source>
</evidence>
<feature type="domain" description="Rab-GAP TBC" evidence="2">
    <location>
        <begin position="244"/>
        <end position="577"/>
    </location>
</feature>
<evidence type="ECO:0000256" key="1">
    <source>
        <dbReference type="SAM" id="MobiDB-lite"/>
    </source>
</evidence>
<proteinExistence type="predicted"/>
<dbReference type="GO" id="GO:0005096">
    <property type="term" value="F:GTPase activator activity"/>
    <property type="evidence" value="ECO:0007669"/>
    <property type="project" value="TreeGrafter"/>
</dbReference>
<dbReference type="Pfam" id="PF00566">
    <property type="entry name" value="RabGAP-TBC"/>
    <property type="match status" value="1"/>
</dbReference>
<dbReference type="InterPro" id="IPR000195">
    <property type="entry name" value="Rab-GAP-TBC_dom"/>
</dbReference>
<keyword evidence="4" id="KW-1185">Reference proteome</keyword>
<dbReference type="InterPro" id="IPR000326">
    <property type="entry name" value="PAP2/HPO"/>
</dbReference>
<dbReference type="EMBL" id="QEAN01000016">
    <property type="protein sequence ID" value="TPX53491.1"/>
    <property type="molecule type" value="Genomic_DNA"/>
</dbReference>
<organism evidence="3 4">
    <name type="scientific">Synchytrium endobioticum</name>
    <dbReference type="NCBI Taxonomy" id="286115"/>
    <lineage>
        <taxon>Eukaryota</taxon>
        <taxon>Fungi</taxon>
        <taxon>Fungi incertae sedis</taxon>
        <taxon>Chytridiomycota</taxon>
        <taxon>Chytridiomycota incertae sedis</taxon>
        <taxon>Chytridiomycetes</taxon>
        <taxon>Synchytriales</taxon>
        <taxon>Synchytriaceae</taxon>
        <taxon>Synchytrium</taxon>
    </lineage>
</organism>
<dbReference type="PANTHER" id="PTHR22957">
    <property type="entry name" value="TBC1 DOMAIN FAMILY MEMBER GTPASE-ACTIVATING PROTEIN"/>
    <property type="match status" value="1"/>
</dbReference>
<sequence length="808" mass="90260">MTMLAVFDQTRWIVISIVASTILASRSFEACWATLGGCLCSALAKVLKQCLLQPRPRPPTINTQDQNGSNGSFKDTRLHGRYKQGEYGMPSSHSQATTYFATYLSLFCLNHLRPPYNWIMVSSLSALTVVMSSGIHDRMFGWQPTSECASDNRPDNNRFFPREVSTSIAWIHFIGIAGVSSNRGDLTGCRWTEPDRLSALNVLQRQGIYMRSCHIGGWHQLDPHSIARSHASRPSLLSFSGGIPDKPGIRPICWKLLLNYLPFAPADRHKWSKISHRQRATYYAFVRDLALDLSYETDDHPLSCHKDSVWATYWEENKVLDQIDKDVRRTLPDMSFFQLQVTSSEYSPLTCDPAQSPKAPYTAINNRRNLFKRLARIRTDDVEFGVRTRKDFCNINRSPCNSGGDDDGNVYDLHWEAIERILFIFAKLNTGLGYIQGMNELLGPIYFVLASDSDHEAAAHAEADSFYLFSTLVMEFRDHFMRGMDNIKPLPSFKTLSLVPRTNIDESVSIPGNNGVGASMERMMRKLKDVDPELYNDLHQKQIHCAFFAFRWMTVLLTQEFSLPDLISFWDSLFADIALDIHPTYHPRPEKFEFLITFCCSMLICIKSELLAAPFAQAVKLLQSYPISDVQTVLCHAYELTTIPTARPTSPTTSESSVEIEMIHHTETIATALNDANPARMAGSPSSVKKLGAHLTTFFGAWTPPSIDTHPPATEGSSLTPSKRSWASLLARSHTHPGTTDTKSAKPCTTKTTALKEAVTFSSWLSRVSASGGLHGDGPSNARGVSFVNAPSPDSVGDQDDVLFDADL</sequence>
<name>A0A507DQ34_9FUNG</name>
<feature type="compositionally biased region" description="Polar residues" evidence="1">
    <location>
        <begin position="715"/>
        <end position="725"/>
    </location>
</feature>
<dbReference type="Gene3D" id="1.20.144.10">
    <property type="entry name" value="Phosphatidic acid phosphatase type 2/haloperoxidase"/>
    <property type="match status" value="1"/>
</dbReference>
<feature type="compositionally biased region" description="Acidic residues" evidence="1">
    <location>
        <begin position="797"/>
        <end position="808"/>
    </location>
</feature>
<dbReference type="VEuPathDB" id="FungiDB:SeMB42_g00741"/>
<evidence type="ECO:0000313" key="3">
    <source>
        <dbReference type="EMBL" id="TPX53491.1"/>
    </source>
</evidence>
<feature type="region of interest" description="Disordered" evidence="1">
    <location>
        <begin position="772"/>
        <end position="808"/>
    </location>
</feature>
<feature type="region of interest" description="Disordered" evidence="1">
    <location>
        <begin position="704"/>
        <end position="725"/>
    </location>
</feature>
<comment type="caution">
    <text evidence="3">The sequence shown here is derived from an EMBL/GenBank/DDBJ whole genome shotgun (WGS) entry which is preliminary data.</text>
</comment>
<evidence type="ECO:0000313" key="4">
    <source>
        <dbReference type="Proteomes" id="UP000317494"/>
    </source>
</evidence>
<accession>A0A507DQ34</accession>
<dbReference type="Proteomes" id="UP000317494">
    <property type="component" value="Unassembled WGS sequence"/>
</dbReference>
<dbReference type="GO" id="GO:0006886">
    <property type="term" value="P:intracellular protein transport"/>
    <property type="evidence" value="ECO:0007669"/>
    <property type="project" value="TreeGrafter"/>
</dbReference>
<dbReference type="Pfam" id="PF01569">
    <property type="entry name" value="PAP2"/>
    <property type="match status" value="1"/>
</dbReference>
<feature type="region of interest" description="Disordered" evidence="1">
    <location>
        <begin position="57"/>
        <end position="76"/>
    </location>
</feature>
<gene>
    <name evidence="3" type="ORF">SeMB42_g00741</name>
</gene>